<feature type="transmembrane region" description="Helical" evidence="1">
    <location>
        <begin position="282"/>
        <end position="302"/>
    </location>
</feature>
<keyword evidence="1" id="KW-0812">Transmembrane</keyword>
<feature type="transmembrane region" description="Helical" evidence="1">
    <location>
        <begin position="172"/>
        <end position="196"/>
    </location>
</feature>
<evidence type="ECO:0000313" key="2">
    <source>
        <dbReference type="EMBL" id="MFC7220491.1"/>
    </source>
</evidence>
<feature type="transmembrane region" description="Helical" evidence="1">
    <location>
        <begin position="112"/>
        <end position="132"/>
    </location>
</feature>
<protein>
    <submittedName>
        <fullName evidence="2">Low temperature requirement protein A</fullName>
    </submittedName>
</protein>
<keyword evidence="1" id="KW-0472">Membrane</keyword>
<comment type="caution">
    <text evidence="2">The sequence shown here is derived from an EMBL/GenBank/DDBJ whole genome shotgun (WGS) entry which is preliminary data.</text>
</comment>
<feature type="transmembrane region" description="Helical" evidence="1">
    <location>
        <begin position="24"/>
        <end position="43"/>
    </location>
</feature>
<name>A0ABW2GMZ6_9ACTN</name>
<sequence>MTSNSARHRMTATDAAHRVTSGELFFDLVFVCAITQVTALMAADPTWLRLFGAAVVLALLWWCWSCFAWLGNVVRADSGPLFGVLIAVMSIVMVTSLVVPEVYEDKAGGVPAALVFVLCYGSVRLLHLASYWVAHPGDAALRAVLRRTALISVLPPFVLLLAGSQLHGRAQVLVWLGAVAIDYLGIYVTGSSGWRVNSAGHFAERHGLIVIIALGESLVAIGVGAAGYAVTGAVLAAGVAGVLVAAGLWLLYFRRVAEPVEERLASLEGDARTTLARDAYTFLHLPLIAGVVLTALGVESVLHQAADSGHYDLAEPLHGVQAWALTGGVGLFLLGTAAILLRVGARRPTALLVAGALCLPAGLLVALVPALLALGLLTLVVPAALLLHRRAGRRAPAQG</sequence>
<dbReference type="InterPro" id="IPR010640">
    <property type="entry name" value="Low_temperature_requirement_A"/>
</dbReference>
<dbReference type="PANTHER" id="PTHR36840:SF1">
    <property type="entry name" value="BLL5714 PROTEIN"/>
    <property type="match status" value="1"/>
</dbReference>
<evidence type="ECO:0000256" key="1">
    <source>
        <dbReference type="SAM" id="Phobius"/>
    </source>
</evidence>
<keyword evidence="3" id="KW-1185">Reference proteome</keyword>
<feature type="transmembrane region" description="Helical" evidence="1">
    <location>
        <begin position="348"/>
        <end position="365"/>
    </location>
</feature>
<dbReference type="EMBL" id="JBHSZO010000035">
    <property type="protein sequence ID" value="MFC7220491.1"/>
    <property type="molecule type" value="Genomic_DNA"/>
</dbReference>
<dbReference type="Pfam" id="PF06772">
    <property type="entry name" value="LtrA"/>
    <property type="match status" value="1"/>
</dbReference>
<feature type="transmembrane region" description="Helical" evidence="1">
    <location>
        <begin position="322"/>
        <end position="341"/>
    </location>
</feature>
<dbReference type="RefSeq" id="WP_386417197.1">
    <property type="nucleotide sequence ID" value="NZ_JBHSZO010000035.1"/>
</dbReference>
<feature type="transmembrane region" description="Helical" evidence="1">
    <location>
        <begin position="82"/>
        <end position="100"/>
    </location>
</feature>
<proteinExistence type="predicted"/>
<dbReference type="Proteomes" id="UP001596413">
    <property type="component" value="Unassembled WGS sequence"/>
</dbReference>
<feature type="transmembrane region" description="Helical" evidence="1">
    <location>
        <begin position="144"/>
        <end position="166"/>
    </location>
</feature>
<evidence type="ECO:0000313" key="3">
    <source>
        <dbReference type="Proteomes" id="UP001596413"/>
    </source>
</evidence>
<gene>
    <name evidence="2" type="ORF">ACFQLX_20335</name>
</gene>
<feature type="transmembrane region" description="Helical" evidence="1">
    <location>
        <begin position="234"/>
        <end position="253"/>
    </location>
</feature>
<reference evidence="3" key="1">
    <citation type="journal article" date="2019" name="Int. J. Syst. Evol. Microbiol.">
        <title>The Global Catalogue of Microorganisms (GCM) 10K type strain sequencing project: providing services to taxonomists for standard genome sequencing and annotation.</title>
        <authorList>
            <consortium name="The Broad Institute Genomics Platform"/>
            <consortium name="The Broad Institute Genome Sequencing Center for Infectious Disease"/>
            <person name="Wu L."/>
            <person name="Ma J."/>
        </authorList>
    </citation>
    <scope>NUCLEOTIDE SEQUENCE [LARGE SCALE GENOMIC DNA]</scope>
    <source>
        <strain evidence="3">CGMCC 1.13681</strain>
    </source>
</reference>
<feature type="transmembrane region" description="Helical" evidence="1">
    <location>
        <begin position="208"/>
        <end position="228"/>
    </location>
</feature>
<organism evidence="2 3">
    <name type="scientific">Streptomyces polyrhachis</name>
    <dbReference type="NCBI Taxonomy" id="1282885"/>
    <lineage>
        <taxon>Bacteria</taxon>
        <taxon>Bacillati</taxon>
        <taxon>Actinomycetota</taxon>
        <taxon>Actinomycetes</taxon>
        <taxon>Kitasatosporales</taxon>
        <taxon>Streptomycetaceae</taxon>
        <taxon>Streptomyces</taxon>
    </lineage>
</organism>
<keyword evidence="1" id="KW-1133">Transmembrane helix</keyword>
<dbReference type="PANTHER" id="PTHR36840">
    <property type="entry name" value="BLL5714 PROTEIN"/>
    <property type="match status" value="1"/>
</dbReference>
<accession>A0ABW2GMZ6</accession>
<feature type="transmembrane region" description="Helical" evidence="1">
    <location>
        <begin position="49"/>
        <end position="70"/>
    </location>
</feature>